<keyword evidence="3" id="KW-1185">Reference proteome</keyword>
<accession>A0AA35NVX0</accession>
<reference evidence="2" key="1">
    <citation type="submission" date="2022-12" db="EMBL/GenBank/DDBJ databases">
        <authorList>
            <person name="Alioto T."/>
            <person name="Alioto T."/>
            <person name="Gomez Garrido J."/>
        </authorList>
    </citation>
    <scope>NUCLEOTIDE SEQUENCE</scope>
</reference>
<feature type="chain" id="PRO_5041273248" evidence="1">
    <location>
        <begin position="22"/>
        <end position="107"/>
    </location>
</feature>
<feature type="signal peptide" evidence="1">
    <location>
        <begin position="1"/>
        <end position="21"/>
    </location>
</feature>
<sequence>MHSRNSNILFLLGVSPTPVQCIDSMLLILEKRWYPTSKKSPHLFNKSDLHAAAAQFTRLAKASSSLCVCVFFKLHGGRGVKTLGILKRIESRHTDAEGIENRHQSRL</sequence>
<evidence type="ECO:0000313" key="3">
    <source>
        <dbReference type="Proteomes" id="UP001178461"/>
    </source>
</evidence>
<dbReference type="AlphaFoldDB" id="A0AA35NVX0"/>
<dbReference type="EMBL" id="OX395127">
    <property type="protein sequence ID" value="CAI5765729.1"/>
    <property type="molecule type" value="Genomic_DNA"/>
</dbReference>
<name>A0AA35NVX0_9SAUR</name>
<evidence type="ECO:0000256" key="1">
    <source>
        <dbReference type="SAM" id="SignalP"/>
    </source>
</evidence>
<organism evidence="2 3">
    <name type="scientific">Podarcis lilfordi</name>
    <name type="common">Lilford's wall lizard</name>
    <dbReference type="NCBI Taxonomy" id="74358"/>
    <lineage>
        <taxon>Eukaryota</taxon>
        <taxon>Metazoa</taxon>
        <taxon>Chordata</taxon>
        <taxon>Craniata</taxon>
        <taxon>Vertebrata</taxon>
        <taxon>Euteleostomi</taxon>
        <taxon>Lepidosauria</taxon>
        <taxon>Squamata</taxon>
        <taxon>Bifurcata</taxon>
        <taxon>Unidentata</taxon>
        <taxon>Episquamata</taxon>
        <taxon>Laterata</taxon>
        <taxon>Lacertibaenia</taxon>
        <taxon>Lacertidae</taxon>
        <taxon>Podarcis</taxon>
    </lineage>
</organism>
<gene>
    <name evidence="2" type="ORF">PODLI_1B023226</name>
</gene>
<proteinExistence type="predicted"/>
<dbReference type="Proteomes" id="UP001178461">
    <property type="component" value="Chromosome 2"/>
</dbReference>
<evidence type="ECO:0000313" key="2">
    <source>
        <dbReference type="EMBL" id="CAI5765729.1"/>
    </source>
</evidence>
<protein>
    <submittedName>
        <fullName evidence="2">Uncharacterized protein</fullName>
    </submittedName>
</protein>
<keyword evidence="1" id="KW-0732">Signal</keyword>